<comment type="cofactor">
    <cofactor evidence="2">
        <name>Fe cation</name>
        <dbReference type="ChEBI" id="CHEBI:24875"/>
    </cofactor>
    <text evidence="2">Binds 1 Fe cation per subunit.</text>
</comment>
<feature type="binding site" evidence="2">
    <location>
        <position position="109"/>
    </location>
    <ligand>
        <name>Fe cation</name>
        <dbReference type="ChEBI" id="CHEBI:24875"/>
    </ligand>
</feature>
<accession>D0LXZ8</accession>
<feature type="region of interest" description="Disordered" evidence="4">
    <location>
        <begin position="137"/>
        <end position="156"/>
    </location>
</feature>
<dbReference type="Gene3D" id="2.60.120.10">
    <property type="entry name" value="Jelly Rolls"/>
    <property type="match status" value="2"/>
</dbReference>
<dbReference type="InterPro" id="IPR008778">
    <property type="entry name" value="Pirin_C_dom"/>
</dbReference>
<dbReference type="InterPro" id="IPR003829">
    <property type="entry name" value="Pirin_N_dom"/>
</dbReference>
<dbReference type="PIRSF" id="PIRSF006232">
    <property type="entry name" value="Pirin"/>
    <property type="match status" value="1"/>
</dbReference>
<evidence type="ECO:0000256" key="3">
    <source>
        <dbReference type="RuleBase" id="RU003457"/>
    </source>
</evidence>
<dbReference type="EMBL" id="CP001804">
    <property type="protein sequence ID" value="ACY14353.1"/>
    <property type="molecule type" value="Genomic_DNA"/>
</dbReference>
<dbReference type="PANTHER" id="PTHR13903">
    <property type="entry name" value="PIRIN-RELATED"/>
    <property type="match status" value="1"/>
</dbReference>
<dbReference type="Pfam" id="PF02678">
    <property type="entry name" value="Pirin"/>
    <property type="match status" value="1"/>
</dbReference>
<dbReference type="KEGG" id="hoh:Hoch_1805"/>
<keyword evidence="2" id="KW-0408">Iron</keyword>
<dbReference type="CDD" id="cd02909">
    <property type="entry name" value="cupin_pirin_N"/>
    <property type="match status" value="1"/>
</dbReference>
<organism evidence="7 8">
    <name type="scientific">Haliangium ochraceum (strain DSM 14365 / JCM 11303 / SMP-2)</name>
    <dbReference type="NCBI Taxonomy" id="502025"/>
    <lineage>
        <taxon>Bacteria</taxon>
        <taxon>Pseudomonadati</taxon>
        <taxon>Myxococcota</taxon>
        <taxon>Polyangia</taxon>
        <taxon>Haliangiales</taxon>
        <taxon>Kofleriaceae</taxon>
        <taxon>Haliangium</taxon>
    </lineage>
</organism>
<dbReference type="GO" id="GO:0046872">
    <property type="term" value="F:metal ion binding"/>
    <property type="evidence" value="ECO:0007669"/>
    <property type="project" value="UniProtKB-KW"/>
</dbReference>
<dbReference type="eggNOG" id="COG1741">
    <property type="taxonomic scope" value="Bacteria"/>
</dbReference>
<feature type="domain" description="Pirin C-terminal" evidence="6">
    <location>
        <begin position="185"/>
        <end position="281"/>
    </location>
</feature>
<evidence type="ECO:0000256" key="2">
    <source>
        <dbReference type="PIRSR" id="PIRSR006232-1"/>
    </source>
</evidence>
<evidence type="ECO:0000259" key="6">
    <source>
        <dbReference type="Pfam" id="PF05726"/>
    </source>
</evidence>
<feature type="binding site" evidence="2">
    <location>
        <position position="67"/>
    </location>
    <ligand>
        <name>Fe cation</name>
        <dbReference type="ChEBI" id="CHEBI:24875"/>
    </ligand>
</feature>
<dbReference type="CDD" id="cd02247">
    <property type="entry name" value="cupin_pirin_C"/>
    <property type="match status" value="1"/>
</dbReference>
<evidence type="ECO:0000259" key="5">
    <source>
        <dbReference type="Pfam" id="PF02678"/>
    </source>
</evidence>
<name>D0LXZ8_HALO1</name>
<dbReference type="Proteomes" id="UP000001880">
    <property type="component" value="Chromosome"/>
</dbReference>
<keyword evidence="8" id="KW-1185">Reference proteome</keyword>
<keyword evidence="2" id="KW-0479">Metal-binding</keyword>
<reference evidence="7 8" key="1">
    <citation type="journal article" date="2010" name="Stand. Genomic Sci.">
        <title>Complete genome sequence of Haliangium ochraceum type strain (SMP-2).</title>
        <authorList>
            <consortium name="US DOE Joint Genome Institute (JGI-PGF)"/>
            <person name="Ivanova N."/>
            <person name="Daum C."/>
            <person name="Lang E."/>
            <person name="Abt B."/>
            <person name="Kopitz M."/>
            <person name="Saunders E."/>
            <person name="Lapidus A."/>
            <person name="Lucas S."/>
            <person name="Glavina Del Rio T."/>
            <person name="Nolan M."/>
            <person name="Tice H."/>
            <person name="Copeland A."/>
            <person name="Cheng J.F."/>
            <person name="Chen F."/>
            <person name="Bruce D."/>
            <person name="Goodwin L."/>
            <person name="Pitluck S."/>
            <person name="Mavromatis K."/>
            <person name="Pati A."/>
            <person name="Mikhailova N."/>
            <person name="Chen A."/>
            <person name="Palaniappan K."/>
            <person name="Land M."/>
            <person name="Hauser L."/>
            <person name="Chang Y.J."/>
            <person name="Jeffries C.D."/>
            <person name="Detter J.C."/>
            <person name="Brettin T."/>
            <person name="Rohde M."/>
            <person name="Goker M."/>
            <person name="Bristow J."/>
            <person name="Markowitz V."/>
            <person name="Eisen J.A."/>
            <person name="Hugenholtz P."/>
            <person name="Kyrpides N.C."/>
            <person name="Klenk H.P."/>
        </authorList>
    </citation>
    <scope>NUCLEOTIDE SEQUENCE [LARGE SCALE GENOMIC DNA]</scope>
    <source>
        <strain evidence="8">DSM 14365 / CIP 107738 / JCM 11303 / AJ 13395 / SMP-2</strain>
    </source>
</reference>
<protein>
    <submittedName>
        <fullName evidence="7">Pirin domain protein</fullName>
    </submittedName>
</protein>
<dbReference type="InterPro" id="IPR011051">
    <property type="entry name" value="RmlC_Cupin_sf"/>
</dbReference>
<comment type="similarity">
    <text evidence="1 3">Belongs to the pirin family.</text>
</comment>
<dbReference type="STRING" id="502025.Hoch_1805"/>
<feature type="binding site" evidence="2">
    <location>
        <position position="111"/>
    </location>
    <ligand>
        <name>Fe cation</name>
        <dbReference type="ChEBI" id="CHEBI:24875"/>
    </ligand>
</feature>
<dbReference type="OrthoDB" id="9780903at2"/>
<feature type="domain" description="Pirin N-terminal" evidence="5">
    <location>
        <begin position="28"/>
        <end position="131"/>
    </location>
</feature>
<evidence type="ECO:0000256" key="1">
    <source>
        <dbReference type="ARBA" id="ARBA00008416"/>
    </source>
</evidence>
<dbReference type="SUPFAM" id="SSF51182">
    <property type="entry name" value="RmlC-like cupins"/>
    <property type="match status" value="1"/>
</dbReference>
<dbReference type="AlphaFoldDB" id="D0LXZ8"/>
<dbReference type="PANTHER" id="PTHR13903:SF8">
    <property type="entry name" value="PIRIN"/>
    <property type="match status" value="1"/>
</dbReference>
<feature type="compositionally biased region" description="Acidic residues" evidence="4">
    <location>
        <begin position="287"/>
        <end position="296"/>
    </location>
</feature>
<proteinExistence type="inferred from homology"/>
<evidence type="ECO:0000313" key="7">
    <source>
        <dbReference type="EMBL" id="ACY14353.1"/>
    </source>
</evidence>
<feature type="region of interest" description="Disordered" evidence="4">
    <location>
        <begin position="277"/>
        <end position="296"/>
    </location>
</feature>
<dbReference type="RefSeq" id="WP_012826961.1">
    <property type="nucleotide sequence ID" value="NC_013440.1"/>
</dbReference>
<dbReference type="HOGENOM" id="CLU_045717_1_1_7"/>
<dbReference type="Pfam" id="PF05726">
    <property type="entry name" value="Pirin_C"/>
    <property type="match status" value="1"/>
</dbReference>
<gene>
    <name evidence="7" type="ordered locus">Hoch_1805</name>
</gene>
<dbReference type="InterPro" id="IPR012093">
    <property type="entry name" value="Pirin"/>
</dbReference>
<feature type="binding site" evidence="2">
    <location>
        <position position="65"/>
    </location>
    <ligand>
        <name>Fe cation</name>
        <dbReference type="ChEBI" id="CHEBI:24875"/>
    </ligand>
</feature>
<evidence type="ECO:0000313" key="8">
    <source>
        <dbReference type="Proteomes" id="UP000001880"/>
    </source>
</evidence>
<sequence length="296" mass="32173">MDDSQDASPAAISAVIEARTRDLGGFSVGRVLPAAGNRMVGPFIFFDHIGPAVQPPGEGVTVRPHPHIHLATVTYLFDGELVHRDSLGTHQTIRPGAINWMTAGRGIVHSERTAPERQAAAAGIHGVQMWVALPSEHEDTEPSFQHHSGDTLPSDERDGVTIRVLAGAAFGMESPVATLSPLFCADVHLPAGSELSVPDSYSERAAYIVEGTVVCAGQREPFGRMLRFASARPITLRAESDTRLVLIGGEPVGERHIWWNFISSSKERIEQAKRDWQEGRFPKVPGDEDEFIPLPE</sequence>
<dbReference type="InterPro" id="IPR014710">
    <property type="entry name" value="RmlC-like_jellyroll"/>
</dbReference>
<evidence type="ECO:0000256" key="4">
    <source>
        <dbReference type="SAM" id="MobiDB-lite"/>
    </source>
</evidence>